<evidence type="ECO:0000256" key="1">
    <source>
        <dbReference type="ARBA" id="ARBA00023125"/>
    </source>
</evidence>
<feature type="domain" description="HTH tetR-type" evidence="4">
    <location>
        <begin position="25"/>
        <end position="85"/>
    </location>
</feature>
<feature type="region of interest" description="Disordered" evidence="3">
    <location>
        <begin position="216"/>
        <end position="250"/>
    </location>
</feature>
<dbReference type="PANTHER" id="PTHR30055:SF226">
    <property type="entry name" value="HTH-TYPE TRANSCRIPTIONAL REGULATOR PKSA"/>
    <property type="match status" value="1"/>
</dbReference>
<dbReference type="PROSITE" id="PS50977">
    <property type="entry name" value="HTH_TETR_2"/>
    <property type="match status" value="1"/>
</dbReference>
<dbReference type="SUPFAM" id="SSF46689">
    <property type="entry name" value="Homeodomain-like"/>
    <property type="match status" value="1"/>
</dbReference>
<evidence type="ECO:0000313" key="5">
    <source>
        <dbReference type="EMBL" id="MBL7629663.1"/>
    </source>
</evidence>
<dbReference type="EMBL" id="JAEACQ010000234">
    <property type="protein sequence ID" value="MBL7629663.1"/>
    <property type="molecule type" value="Genomic_DNA"/>
</dbReference>
<evidence type="ECO:0000256" key="2">
    <source>
        <dbReference type="PROSITE-ProRule" id="PRU00335"/>
    </source>
</evidence>
<sequence>MTAPNGAAMARLTALRTTPRQERGRAKLARIIAAADQIMAAEGADAVTTTRLAADAGVSVGTVYRYLPHRGAVIEALAQHYLGLLEEQLESLIDAFEAGAWGQDDLAGDAVDAFAEFYRTHPGFRALWFGRHLTAETRELDRAHKHTMASRLAVLVAHGTGLDGDQLPRVSQVMQLATDAVIQEAFRVDPDGDEALLRQLKTMIRGYVAALAAAPPSSSAAAIRGVQPEPAGSDPDARPVPRGGRMPGEP</sequence>
<evidence type="ECO:0000256" key="3">
    <source>
        <dbReference type="SAM" id="MobiDB-lite"/>
    </source>
</evidence>
<dbReference type="InterPro" id="IPR041674">
    <property type="entry name" value="TetR_C_22"/>
</dbReference>
<evidence type="ECO:0000259" key="4">
    <source>
        <dbReference type="PROSITE" id="PS50977"/>
    </source>
</evidence>
<dbReference type="GO" id="GO:0000976">
    <property type="term" value="F:transcription cis-regulatory region binding"/>
    <property type="evidence" value="ECO:0007669"/>
    <property type="project" value="TreeGrafter"/>
</dbReference>
<feature type="DNA-binding region" description="H-T-H motif" evidence="2">
    <location>
        <begin position="48"/>
        <end position="67"/>
    </location>
</feature>
<dbReference type="Gene3D" id="1.10.357.10">
    <property type="entry name" value="Tetracycline Repressor, domain 2"/>
    <property type="match status" value="1"/>
</dbReference>
<dbReference type="Proteomes" id="UP000604475">
    <property type="component" value="Unassembled WGS sequence"/>
</dbReference>
<protein>
    <submittedName>
        <fullName evidence="5">TetR family transcriptional regulator</fullName>
    </submittedName>
</protein>
<dbReference type="Pfam" id="PF00440">
    <property type="entry name" value="TetR_N"/>
    <property type="match status" value="1"/>
</dbReference>
<dbReference type="InterPro" id="IPR009057">
    <property type="entry name" value="Homeodomain-like_sf"/>
</dbReference>
<comment type="caution">
    <text evidence="5">The sequence shown here is derived from an EMBL/GenBank/DDBJ whole genome shotgun (WGS) entry which is preliminary data.</text>
</comment>
<dbReference type="InterPro" id="IPR050109">
    <property type="entry name" value="HTH-type_TetR-like_transc_reg"/>
</dbReference>
<dbReference type="PANTHER" id="PTHR30055">
    <property type="entry name" value="HTH-TYPE TRANSCRIPTIONAL REGULATOR RUTR"/>
    <property type="match status" value="1"/>
</dbReference>
<keyword evidence="6" id="KW-1185">Reference proteome</keyword>
<dbReference type="AlphaFoldDB" id="A0A937RNF0"/>
<name>A0A937RNF0_9ACTN</name>
<gene>
    <name evidence="5" type="ORF">I7412_21320</name>
</gene>
<dbReference type="GO" id="GO:0003700">
    <property type="term" value="F:DNA-binding transcription factor activity"/>
    <property type="evidence" value="ECO:0007669"/>
    <property type="project" value="TreeGrafter"/>
</dbReference>
<proteinExistence type="predicted"/>
<reference evidence="5" key="1">
    <citation type="submission" date="2020-12" db="EMBL/GenBank/DDBJ databases">
        <title>Genomic characterization of non-nitrogen-fixing Frankia strains.</title>
        <authorList>
            <person name="Carlos-Shanley C."/>
            <person name="Guerra T."/>
            <person name="Hahn D."/>
        </authorList>
    </citation>
    <scope>NUCLEOTIDE SEQUENCE</scope>
    <source>
        <strain evidence="5">CN6</strain>
    </source>
</reference>
<dbReference type="Pfam" id="PF17928">
    <property type="entry name" value="TetR_C_22"/>
    <property type="match status" value="1"/>
</dbReference>
<keyword evidence="1 2" id="KW-0238">DNA-binding</keyword>
<evidence type="ECO:0000313" key="6">
    <source>
        <dbReference type="Proteomes" id="UP000604475"/>
    </source>
</evidence>
<dbReference type="RefSeq" id="WP_203001271.1">
    <property type="nucleotide sequence ID" value="NZ_JADWYU010000089.1"/>
</dbReference>
<organism evidence="5 6">
    <name type="scientific">Frankia nepalensis</name>
    <dbReference type="NCBI Taxonomy" id="1836974"/>
    <lineage>
        <taxon>Bacteria</taxon>
        <taxon>Bacillati</taxon>
        <taxon>Actinomycetota</taxon>
        <taxon>Actinomycetes</taxon>
        <taxon>Frankiales</taxon>
        <taxon>Frankiaceae</taxon>
        <taxon>Frankia</taxon>
    </lineage>
</organism>
<accession>A0A937RNF0</accession>
<dbReference type="InterPro" id="IPR001647">
    <property type="entry name" value="HTH_TetR"/>
</dbReference>